<evidence type="ECO:0000259" key="6">
    <source>
        <dbReference type="Pfam" id="PF01408"/>
    </source>
</evidence>
<evidence type="ECO:0000256" key="3">
    <source>
        <dbReference type="ARBA" id="ARBA00038984"/>
    </source>
</evidence>
<organism evidence="7 8">
    <name type="scientific">Cercophora scortea</name>
    <dbReference type="NCBI Taxonomy" id="314031"/>
    <lineage>
        <taxon>Eukaryota</taxon>
        <taxon>Fungi</taxon>
        <taxon>Dikarya</taxon>
        <taxon>Ascomycota</taxon>
        <taxon>Pezizomycotina</taxon>
        <taxon>Sordariomycetes</taxon>
        <taxon>Sordariomycetidae</taxon>
        <taxon>Sordariales</taxon>
        <taxon>Lasiosphaeriaceae</taxon>
        <taxon>Cercophora</taxon>
    </lineage>
</organism>
<dbReference type="Proteomes" id="UP001286456">
    <property type="component" value="Unassembled WGS sequence"/>
</dbReference>
<comment type="caution">
    <text evidence="7">The sequence shown here is derived from an EMBL/GenBank/DDBJ whole genome shotgun (WGS) entry which is preliminary data.</text>
</comment>
<comment type="similarity">
    <text evidence="1">Belongs to the Gfo/Idh/MocA family.</text>
</comment>
<dbReference type="InterPro" id="IPR000683">
    <property type="entry name" value="Gfo/Idh/MocA-like_OxRdtase_N"/>
</dbReference>
<dbReference type="SUPFAM" id="SSF55347">
    <property type="entry name" value="Glyceraldehyde-3-phosphate dehydrogenase-like, C-terminal domain"/>
    <property type="match status" value="1"/>
</dbReference>
<dbReference type="PANTHER" id="PTHR22604:SF105">
    <property type="entry name" value="TRANS-1,2-DIHYDROBENZENE-1,2-DIOL DEHYDROGENASE"/>
    <property type="match status" value="1"/>
</dbReference>
<dbReference type="Gene3D" id="3.40.50.720">
    <property type="entry name" value="NAD(P)-binding Rossmann-like Domain"/>
    <property type="match status" value="1"/>
</dbReference>
<reference evidence="7" key="1">
    <citation type="journal article" date="2023" name="Mol. Phylogenet. Evol.">
        <title>Genome-scale phylogeny and comparative genomics of the fungal order Sordariales.</title>
        <authorList>
            <person name="Hensen N."/>
            <person name="Bonometti L."/>
            <person name="Westerberg I."/>
            <person name="Brannstrom I.O."/>
            <person name="Guillou S."/>
            <person name="Cros-Aarteil S."/>
            <person name="Calhoun S."/>
            <person name="Haridas S."/>
            <person name="Kuo A."/>
            <person name="Mondo S."/>
            <person name="Pangilinan J."/>
            <person name="Riley R."/>
            <person name="LaButti K."/>
            <person name="Andreopoulos B."/>
            <person name="Lipzen A."/>
            <person name="Chen C."/>
            <person name="Yan M."/>
            <person name="Daum C."/>
            <person name="Ng V."/>
            <person name="Clum A."/>
            <person name="Steindorff A."/>
            <person name="Ohm R.A."/>
            <person name="Martin F."/>
            <person name="Silar P."/>
            <person name="Natvig D.O."/>
            <person name="Lalanne C."/>
            <person name="Gautier V."/>
            <person name="Ament-Velasquez S.L."/>
            <person name="Kruys A."/>
            <person name="Hutchinson M.I."/>
            <person name="Powell A.J."/>
            <person name="Barry K."/>
            <person name="Miller A.N."/>
            <person name="Grigoriev I.V."/>
            <person name="Debuchy R."/>
            <person name="Gladieux P."/>
            <person name="Hiltunen Thoren M."/>
            <person name="Johannesson H."/>
        </authorList>
    </citation>
    <scope>NUCLEOTIDE SEQUENCE</scope>
    <source>
        <strain evidence="7">SMH4131-1</strain>
    </source>
</reference>
<evidence type="ECO:0000256" key="1">
    <source>
        <dbReference type="ARBA" id="ARBA00010928"/>
    </source>
</evidence>
<evidence type="ECO:0000313" key="8">
    <source>
        <dbReference type="Proteomes" id="UP001286456"/>
    </source>
</evidence>
<proteinExistence type="inferred from homology"/>
<evidence type="ECO:0000256" key="4">
    <source>
        <dbReference type="ARBA" id="ARBA00042988"/>
    </source>
</evidence>
<dbReference type="GO" id="GO:0000166">
    <property type="term" value="F:nucleotide binding"/>
    <property type="evidence" value="ECO:0007669"/>
    <property type="project" value="InterPro"/>
</dbReference>
<evidence type="ECO:0000313" key="7">
    <source>
        <dbReference type="EMBL" id="KAK3333401.1"/>
    </source>
</evidence>
<dbReference type="InterPro" id="IPR050984">
    <property type="entry name" value="Gfo/Idh/MocA_domain"/>
</dbReference>
<protein>
    <recommendedName>
        <fullName evidence="3">D-xylose 1-dehydrogenase (NADP(+), D-xylono-1,5-lactone-forming)</fullName>
        <ecNumber evidence="3">1.1.1.179</ecNumber>
    </recommendedName>
    <alternativeName>
        <fullName evidence="4">D-xylose-NADP dehydrogenase</fullName>
    </alternativeName>
</protein>
<dbReference type="SUPFAM" id="SSF51735">
    <property type="entry name" value="NAD(P)-binding Rossmann-fold domains"/>
    <property type="match status" value="1"/>
</dbReference>
<name>A0AAE0IY24_9PEZI</name>
<keyword evidence="8" id="KW-1185">Reference proteome</keyword>
<comment type="catalytic activity">
    <reaction evidence="5">
        <text>D-xylose + NADP(+) = D-xylono-1,5-lactone + NADPH + H(+)</text>
        <dbReference type="Rhea" id="RHEA:22000"/>
        <dbReference type="ChEBI" id="CHEBI:15378"/>
        <dbReference type="ChEBI" id="CHEBI:15867"/>
        <dbReference type="ChEBI" id="CHEBI:53455"/>
        <dbReference type="ChEBI" id="CHEBI:57783"/>
        <dbReference type="ChEBI" id="CHEBI:58349"/>
        <dbReference type="EC" id="1.1.1.179"/>
    </reaction>
</comment>
<accession>A0AAE0IY24</accession>
<dbReference type="EMBL" id="JAUEPO010000002">
    <property type="protein sequence ID" value="KAK3333401.1"/>
    <property type="molecule type" value="Genomic_DNA"/>
</dbReference>
<dbReference type="AlphaFoldDB" id="A0AAE0IY24"/>
<evidence type="ECO:0000256" key="2">
    <source>
        <dbReference type="ARBA" id="ARBA00023002"/>
    </source>
</evidence>
<dbReference type="EC" id="1.1.1.179" evidence="3"/>
<gene>
    <name evidence="7" type="ORF">B0T19DRAFT_125080</name>
</gene>
<dbReference type="Pfam" id="PF01408">
    <property type="entry name" value="GFO_IDH_MocA"/>
    <property type="match status" value="1"/>
</dbReference>
<evidence type="ECO:0000256" key="5">
    <source>
        <dbReference type="ARBA" id="ARBA00049233"/>
    </source>
</evidence>
<dbReference type="PANTHER" id="PTHR22604">
    <property type="entry name" value="OXIDOREDUCTASES"/>
    <property type="match status" value="1"/>
</dbReference>
<reference evidence="7" key="2">
    <citation type="submission" date="2023-06" db="EMBL/GenBank/DDBJ databases">
        <authorList>
            <consortium name="Lawrence Berkeley National Laboratory"/>
            <person name="Haridas S."/>
            <person name="Hensen N."/>
            <person name="Bonometti L."/>
            <person name="Westerberg I."/>
            <person name="Brannstrom I.O."/>
            <person name="Guillou S."/>
            <person name="Cros-Aarteil S."/>
            <person name="Calhoun S."/>
            <person name="Kuo A."/>
            <person name="Mondo S."/>
            <person name="Pangilinan J."/>
            <person name="Riley R."/>
            <person name="Labutti K."/>
            <person name="Andreopoulos B."/>
            <person name="Lipzen A."/>
            <person name="Chen C."/>
            <person name="Yanf M."/>
            <person name="Daum C."/>
            <person name="Ng V."/>
            <person name="Clum A."/>
            <person name="Steindorff A."/>
            <person name="Ohm R."/>
            <person name="Martin F."/>
            <person name="Silar P."/>
            <person name="Natvig D."/>
            <person name="Lalanne C."/>
            <person name="Gautier V."/>
            <person name="Ament-Velasquez S.L."/>
            <person name="Kruys A."/>
            <person name="Hutchinson M.I."/>
            <person name="Powell A.J."/>
            <person name="Barry K."/>
            <person name="Miller A.N."/>
            <person name="Grigoriev I.V."/>
            <person name="Debuchy R."/>
            <person name="Gladieux P."/>
            <person name="Thoren M.H."/>
            <person name="Johannesson H."/>
        </authorList>
    </citation>
    <scope>NUCLEOTIDE SEQUENCE</scope>
    <source>
        <strain evidence="7">SMH4131-1</strain>
    </source>
</reference>
<keyword evidence="2" id="KW-0560">Oxidoreductase</keyword>
<feature type="domain" description="Gfo/Idh/MocA-like oxidoreductase N-terminal" evidence="6">
    <location>
        <begin position="31"/>
        <end position="133"/>
    </location>
</feature>
<dbReference type="Gene3D" id="3.30.360.10">
    <property type="entry name" value="Dihydrodipicolinate Reductase, domain 2"/>
    <property type="match status" value="1"/>
</dbReference>
<dbReference type="GO" id="GO:0047837">
    <property type="term" value="F:D-xylose 1-dehydrogenase (NADP+) activity"/>
    <property type="evidence" value="ECO:0007669"/>
    <property type="project" value="UniProtKB-EC"/>
</dbReference>
<sequence length="413" mass="45884">MMTSLFGFLRRNWQIAVSSPAGPPKTGDALKFGLLGAANIAPMAFLTPAKHHPEVIVQAVAARDKKKATDFAKKHGIPQVFGSYDELLDDPSIDAVYIPLPNGLHFEWAMKALAKGKHVLVEKPAVSNATEAALLFRSPHLKGPNARFILEAFHYRFQPSWLHFMSLIDQPNIAHVKVVMNIAAALIPKDDIRFRYDLAGGAMMDLTYTMSVLRAVYGAEPTECTACEVATMPPPNDLCDYKYRGTWRFPNGGTGEMVASLQSSIREFLSPMMPAIVTHKPVVVADDTLPPGQEKVRTRTVTLHNFTVGALWHRIDVVDEFEIREAGAVVKKWTTTEHRKAYTLREAGIGLPSETYWLSYKHQLDAFVDRIRGRRGTGAWIDPEDSINQARMIDMAYAKAGLPLRPTSKYAAT</sequence>
<dbReference type="InterPro" id="IPR036291">
    <property type="entry name" value="NAD(P)-bd_dom_sf"/>
</dbReference>